<evidence type="ECO:0000256" key="1">
    <source>
        <dbReference type="ARBA" id="ARBA00022857"/>
    </source>
</evidence>
<dbReference type="EMBL" id="KV429137">
    <property type="protein sequence ID" value="KZT64192.1"/>
    <property type="molecule type" value="Genomic_DNA"/>
</dbReference>
<protein>
    <submittedName>
        <fullName evidence="4">NAD(P)-binding protein</fullName>
    </submittedName>
</protein>
<keyword evidence="2" id="KW-0560">Oxidoreductase</keyword>
<dbReference type="PANTHER" id="PTHR47706">
    <property type="entry name" value="NMRA-LIKE FAMILY PROTEIN"/>
    <property type="match status" value="1"/>
</dbReference>
<evidence type="ECO:0000259" key="3">
    <source>
        <dbReference type="Pfam" id="PF05368"/>
    </source>
</evidence>
<evidence type="ECO:0000256" key="2">
    <source>
        <dbReference type="ARBA" id="ARBA00023002"/>
    </source>
</evidence>
<dbReference type="Proteomes" id="UP000076727">
    <property type="component" value="Unassembled WGS sequence"/>
</dbReference>
<evidence type="ECO:0000313" key="4">
    <source>
        <dbReference type="EMBL" id="KZT64192.1"/>
    </source>
</evidence>
<keyword evidence="5" id="KW-1185">Reference proteome</keyword>
<name>A0A165LBB4_9APHY</name>
<dbReference type="PANTHER" id="PTHR47706:SF9">
    <property type="entry name" value="NMRA-LIKE DOMAIN-CONTAINING PROTEIN-RELATED"/>
    <property type="match status" value="1"/>
</dbReference>
<reference evidence="4 5" key="1">
    <citation type="journal article" date="2016" name="Mol. Biol. Evol.">
        <title>Comparative Genomics of Early-Diverging Mushroom-Forming Fungi Provides Insights into the Origins of Lignocellulose Decay Capabilities.</title>
        <authorList>
            <person name="Nagy L.G."/>
            <person name="Riley R."/>
            <person name="Tritt A."/>
            <person name="Adam C."/>
            <person name="Daum C."/>
            <person name="Floudas D."/>
            <person name="Sun H."/>
            <person name="Yadav J.S."/>
            <person name="Pangilinan J."/>
            <person name="Larsson K.H."/>
            <person name="Matsuura K."/>
            <person name="Barry K."/>
            <person name="Labutti K."/>
            <person name="Kuo R."/>
            <person name="Ohm R.A."/>
            <person name="Bhattacharya S.S."/>
            <person name="Shirouzu T."/>
            <person name="Yoshinaga Y."/>
            <person name="Martin F.M."/>
            <person name="Grigoriev I.V."/>
            <person name="Hibbett D.S."/>
        </authorList>
    </citation>
    <scope>NUCLEOTIDE SEQUENCE [LARGE SCALE GENOMIC DNA]</scope>
    <source>
        <strain evidence="4 5">L-15889</strain>
    </source>
</reference>
<accession>A0A165LBB4</accession>
<evidence type="ECO:0000313" key="5">
    <source>
        <dbReference type="Proteomes" id="UP000076727"/>
    </source>
</evidence>
<proteinExistence type="predicted"/>
<keyword evidence="1" id="KW-0521">NADP</keyword>
<dbReference type="GO" id="GO:0016491">
    <property type="term" value="F:oxidoreductase activity"/>
    <property type="evidence" value="ECO:0007669"/>
    <property type="project" value="UniProtKB-KW"/>
</dbReference>
<dbReference type="InterPro" id="IPR008030">
    <property type="entry name" value="NmrA-like"/>
</dbReference>
<dbReference type="InterPro" id="IPR051609">
    <property type="entry name" value="NmrA/Isoflavone_reductase-like"/>
</dbReference>
<organism evidence="4 5">
    <name type="scientific">Daedalea quercina L-15889</name>
    <dbReference type="NCBI Taxonomy" id="1314783"/>
    <lineage>
        <taxon>Eukaryota</taxon>
        <taxon>Fungi</taxon>
        <taxon>Dikarya</taxon>
        <taxon>Basidiomycota</taxon>
        <taxon>Agaricomycotina</taxon>
        <taxon>Agaricomycetes</taxon>
        <taxon>Polyporales</taxon>
        <taxon>Fomitopsis</taxon>
    </lineage>
</organism>
<dbReference type="STRING" id="1314783.A0A165LBB4"/>
<dbReference type="SUPFAM" id="SSF51735">
    <property type="entry name" value="NAD(P)-binding Rossmann-fold domains"/>
    <property type="match status" value="1"/>
</dbReference>
<dbReference type="AlphaFoldDB" id="A0A165LBB4"/>
<feature type="domain" description="NmrA-like" evidence="3">
    <location>
        <begin position="11"/>
        <end position="239"/>
    </location>
</feature>
<dbReference type="Pfam" id="PF05368">
    <property type="entry name" value="NmrA"/>
    <property type="match status" value="1"/>
</dbReference>
<gene>
    <name evidence="4" type="ORF">DAEQUDRAFT_732916</name>
</gene>
<sequence length="326" mass="35661">MSKQLSSASFTVVLVGATGTLGKEVADVFLSSYRSYFPHIIATVRDSTTAEAKVLSDKGAELVQLDQTDLVASFTKAFQGADVVVNLLGTTPHAYRDAVGEAAIKSGVKVYFPPEFGTDHRINDFPGWDHAEWIFKGQHAQKYRELGAGKTKVIAVYTGAFLEIFLSPWLGFDTANLTYTCYGSPDVKVSTTSMADIGRAIAELALLALNPETAATVPDDVRIAGDTRSCRDVKEIVQRVRRELGVEPSGEIKLVSLDLADFREKIRAEHLQQPKEAPLDHGKILFGEGKADFSENNNRLVNPGQSIWKWKTVEDVVHETGGKPFC</sequence>
<dbReference type="Gene3D" id="3.40.50.720">
    <property type="entry name" value="NAD(P)-binding Rossmann-like Domain"/>
    <property type="match status" value="1"/>
</dbReference>
<dbReference type="OrthoDB" id="5283654at2759"/>
<dbReference type="InterPro" id="IPR036291">
    <property type="entry name" value="NAD(P)-bd_dom_sf"/>
</dbReference>